<reference evidence="1" key="1">
    <citation type="submission" date="2021-02" db="EMBL/GenBank/DDBJ databases">
        <authorList>
            <person name="Nowell W R."/>
        </authorList>
    </citation>
    <scope>NUCLEOTIDE SEQUENCE</scope>
</reference>
<sequence length="74" mass="8402">LSKNFIDLLDSNTIRHKFCSQILPSIHNKIQCLDLESSSMKHVLYAANYPNLNSLGLYNVDEESVRSLSTGKIY</sequence>
<evidence type="ECO:0000313" key="1">
    <source>
        <dbReference type="EMBL" id="CAF4393590.1"/>
    </source>
</evidence>
<dbReference type="AlphaFoldDB" id="A0A820NNE1"/>
<accession>A0A820NNE1</accession>
<gene>
    <name evidence="1" type="ORF">OXD698_LOCUS51047</name>
</gene>
<proteinExistence type="predicted"/>
<feature type="non-terminal residue" evidence="1">
    <location>
        <position position="1"/>
    </location>
</feature>
<protein>
    <submittedName>
        <fullName evidence="1">Uncharacterized protein</fullName>
    </submittedName>
</protein>
<organism evidence="1 2">
    <name type="scientific">Adineta steineri</name>
    <dbReference type="NCBI Taxonomy" id="433720"/>
    <lineage>
        <taxon>Eukaryota</taxon>
        <taxon>Metazoa</taxon>
        <taxon>Spiralia</taxon>
        <taxon>Gnathifera</taxon>
        <taxon>Rotifera</taxon>
        <taxon>Eurotatoria</taxon>
        <taxon>Bdelloidea</taxon>
        <taxon>Adinetida</taxon>
        <taxon>Adinetidae</taxon>
        <taxon>Adineta</taxon>
    </lineage>
</organism>
<comment type="caution">
    <text evidence="1">The sequence shown here is derived from an EMBL/GenBank/DDBJ whole genome shotgun (WGS) entry which is preliminary data.</text>
</comment>
<evidence type="ECO:0000313" key="2">
    <source>
        <dbReference type="Proteomes" id="UP000663844"/>
    </source>
</evidence>
<name>A0A820NNE1_9BILA</name>
<dbReference type="Proteomes" id="UP000663844">
    <property type="component" value="Unassembled WGS sequence"/>
</dbReference>
<dbReference type="EMBL" id="CAJOAZ010025501">
    <property type="protein sequence ID" value="CAF4393590.1"/>
    <property type="molecule type" value="Genomic_DNA"/>
</dbReference>